<sequence>MLTNEQQNGRKCKKFQFLLLGNWGGPSANGRTDVRTIGGRIVRVSGENSAHKMLILLFILLILLNPFRPTHPISSMATTVASIVLQLLVLGTVVHLSYGEEKPKCWHSFRHVNHKNGSELQPEFKEIFVKVWKREQIDIVEPLKCYQQSKGCRTITCTNPDGDELFRINGCQLPNDPCPDEFKTLCAAKYDCKKCDLEKEGHLCNNQTVLVKAPTLNIHIESMPFSGVTGAMPTTAIGSASAKLIIAIIGNAVLLLTMRGHHNAGKKNAAKNMAIVQIQ</sequence>
<keyword evidence="1" id="KW-1133">Transmembrane helix</keyword>
<evidence type="ECO:0000313" key="2">
    <source>
        <dbReference type="EMBL" id="KAL3102935.1"/>
    </source>
</evidence>
<name>A0ABD2KJ24_9BILA</name>
<dbReference type="Proteomes" id="UP001620626">
    <property type="component" value="Unassembled WGS sequence"/>
</dbReference>
<accession>A0ABD2KJ24</accession>
<dbReference type="EMBL" id="JBICBT010000743">
    <property type="protein sequence ID" value="KAL3102935.1"/>
    <property type="molecule type" value="Genomic_DNA"/>
</dbReference>
<keyword evidence="1" id="KW-0472">Membrane</keyword>
<organism evidence="2 3">
    <name type="scientific">Heterodera trifolii</name>
    <dbReference type="NCBI Taxonomy" id="157864"/>
    <lineage>
        <taxon>Eukaryota</taxon>
        <taxon>Metazoa</taxon>
        <taxon>Ecdysozoa</taxon>
        <taxon>Nematoda</taxon>
        <taxon>Chromadorea</taxon>
        <taxon>Rhabditida</taxon>
        <taxon>Tylenchina</taxon>
        <taxon>Tylenchomorpha</taxon>
        <taxon>Tylenchoidea</taxon>
        <taxon>Heteroderidae</taxon>
        <taxon>Heteroderinae</taxon>
        <taxon>Heterodera</taxon>
    </lineage>
</organism>
<keyword evidence="1" id="KW-0812">Transmembrane</keyword>
<protein>
    <submittedName>
        <fullName evidence="2">Uncharacterized protein</fullName>
    </submittedName>
</protein>
<feature type="transmembrane region" description="Helical" evidence="1">
    <location>
        <begin position="73"/>
        <end position="94"/>
    </location>
</feature>
<dbReference type="AlphaFoldDB" id="A0ABD2KJ24"/>
<evidence type="ECO:0000256" key="1">
    <source>
        <dbReference type="SAM" id="Phobius"/>
    </source>
</evidence>
<evidence type="ECO:0000313" key="3">
    <source>
        <dbReference type="Proteomes" id="UP001620626"/>
    </source>
</evidence>
<proteinExistence type="predicted"/>
<comment type="caution">
    <text evidence="2">The sequence shown here is derived from an EMBL/GenBank/DDBJ whole genome shotgun (WGS) entry which is preliminary data.</text>
</comment>
<keyword evidence="3" id="KW-1185">Reference proteome</keyword>
<gene>
    <name evidence="2" type="ORF">niasHT_025843</name>
</gene>
<feature type="transmembrane region" description="Helical" evidence="1">
    <location>
        <begin position="50"/>
        <end position="67"/>
    </location>
</feature>
<reference evidence="2 3" key="1">
    <citation type="submission" date="2024-10" db="EMBL/GenBank/DDBJ databases">
        <authorList>
            <person name="Kim D."/>
        </authorList>
    </citation>
    <scope>NUCLEOTIDE SEQUENCE [LARGE SCALE GENOMIC DNA]</scope>
    <source>
        <strain evidence="2">BH-2024</strain>
    </source>
</reference>